<dbReference type="Proteomes" id="UP001162992">
    <property type="component" value="Chromosome 14"/>
</dbReference>
<reference evidence="2" key="1">
    <citation type="journal article" date="2024" name="Proc. Natl. Acad. Sci. U.S.A.">
        <title>Extraordinary preservation of gene collinearity over three hundred million years revealed in homosporous lycophytes.</title>
        <authorList>
            <person name="Li C."/>
            <person name="Wickell D."/>
            <person name="Kuo L.Y."/>
            <person name="Chen X."/>
            <person name="Nie B."/>
            <person name="Liao X."/>
            <person name="Peng D."/>
            <person name="Ji J."/>
            <person name="Jenkins J."/>
            <person name="Williams M."/>
            <person name="Shu S."/>
            <person name="Plott C."/>
            <person name="Barry K."/>
            <person name="Rajasekar S."/>
            <person name="Grimwood J."/>
            <person name="Han X."/>
            <person name="Sun S."/>
            <person name="Hou Z."/>
            <person name="He W."/>
            <person name="Dai G."/>
            <person name="Sun C."/>
            <person name="Schmutz J."/>
            <person name="Leebens-Mack J.H."/>
            <person name="Li F.W."/>
            <person name="Wang L."/>
        </authorList>
    </citation>
    <scope>NUCLEOTIDE SEQUENCE [LARGE SCALE GENOMIC DNA]</scope>
    <source>
        <strain evidence="2">cv. PW_Plant_1</strain>
    </source>
</reference>
<gene>
    <name evidence="1" type="ORF">O6H91_14G065500</name>
</gene>
<keyword evidence="2" id="KW-1185">Reference proteome</keyword>
<sequence length="259" mass="29016">MIEIILVDDTTNQFVTAGFDGYVRFWNFEWLDAAADGDEKLICEINPLRELQVEQNCQIKGFLFQTDHWIIQDEGGALWKVNIASFELEQLLEFHAGAIAATACSPNSYYFATAGSDGTVRLYHFKQHKQIYYRRFSSGATAMIWLSLVVDPKGITIAIGFRDGVLRVLQQSSSKWRLVHASKPHTMDVVALCTSPNGELLATASMDATIFFFECSRFYKPRGFVKMDGPITCMDWSPNGNQLLVGCKNGAIFEVACPV</sequence>
<proteinExistence type="predicted"/>
<organism evidence="1 2">
    <name type="scientific">Diphasiastrum complanatum</name>
    <name type="common">Issler's clubmoss</name>
    <name type="synonym">Lycopodium complanatum</name>
    <dbReference type="NCBI Taxonomy" id="34168"/>
    <lineage>
        <taxon>Eukaryota</taxon>
        <taxon>Viridiplantae</taxon>
        <taxon>Streptophyta</taxon>
        <taxon>Embryophyta</taxon>
        <taxon>Tracheophyta</taxon>
        <taxon>Lycopodiopsida</taxon>
        <taxon>Lycopodiales</taxon>
        <taxon>Lycopodiaceae</taxon>
        <taxon>Lycopodioideae</taxon>
        <taxon>Diphasiastrum</taxon>
    </lineage>
</organism>
<accession>A0ACC2BQZ4</accession>
<evidence type="ECO:0000313" key="1">
    <source>
        <dbReference type="EMBL" id="KAJ7531939.1"/>
    </source>
</evidence>
<comment type="caution">
    <text evidence="1">The sequence shown here is derived from an EMBL/GenBank/DDBJ whole genome shotgun (WGS) entry which is preliminary data.</text>
</comment>
<dbReference type="EMBL" id="CM055105">
    <property type="protein sequence ID" value="KAJ7531939.1"/>
    <property type="molecule type" value="Genomic_DNA"/>
</dbReference>
<protein>
    <submittedName>
        <fullName evidence="1">Uncharacterized protein</fullName>
    </submittedName>
</protein>
<evidence type="ECO:0000313" key="2">
    <source>
        <dbReference type="Proteomes" id="UP001162992"/>
    </source>
</evidence>
<name>A0ACC2BQZ4_DIPCM</name>